<sequence length="249" mass="27859">MKTLLITGGNNGIGLSMVKEWLKKGNYACVLDLNCENVEKLKESHPGKLLTFKCDITDLESVKMAVNETNRQFQSIDYAIHNACLCLFKNFEEHSREDFNKVLDVNFYGGINITKAVMPIMKDQKRGKIIFTSSGVGVTGYTNLSSYASSKGAIESLARCLNLEYRDSGITFHIMHPPLTDTKSSSPLPIPKDFKASPEKVGQGFIRNIDRKKFIITPTIKDALSIKFSYLFPLLIGRLLVKLTNRAIN</sequence>
<dbReference type="Pfam" id="PF00106">
    <property type="entry name" value="adh_short"/>
    <property type="match status" value="1"/>
</dbReference>
<name>A0A942TK78_9BACI</name>
<dbReference type="Proteomes" id="UP000681414">
    <property type="component" value="Unassembled WGS sequence"/>
</dbReference>
<evidence type="ECO:0000313" key="4">
    <source>
        <dbReference type="Proteomes" id="UP000681414"/>
    </source>
</evidence>
<accession>A0A942TK78</accession>
<dbReference type="SUPFAM" id="SSF51735">
    <property type="entry name" value="NAD(P)-binding Rossmann-fold domains"/>
    <property type="match status" value="1"/>
</dbReference>
<dbReference type="InterPro" id="IPR002347">
    <property type="entry name" value="SDR_fam"/>
</dbReference>
<protein>
    <submittedName>
        <fullName evidence="3">SDR family oxidoreductase</fullName>
    </submittedName>
</protein>
<evidence type="ECO:0000256" key="2">
    <source>
        <dbReference type="ARBA" id="ARBA00023002"/>
    </source>
</evidence>
<dbReference type="CDD" id="cd05233">
    <property type="entry name" value="SDR_c"/>
    <property type="match status" value="1"/>
</dbReference>
<dbReference type="Gene3D" id="3.40.50.720">
    <property type="entry name" value="NAD(P)-binding Rossmann-like Domain"/>
    <property type="match status" value="1"/>
</dbReference>
<dbReference type="InterPro" id="IPR036291">
    <property type="entry name" value="NAD(P)-bd_dom_sf"/>
</dbReference>
<dbReference type="GO" id="GO:0016491">
    <property type="term" value="F:oxidoreductase activity"/>
    <property type="evidence" value="ECO:0007669"/>
    <property type="project" value="UniProtKB-KW"/>
</dbReference>
<dbReference type="EMBL" id="JAGYPG010000004">
    <property type="protein sequence ID" value="MBS4197557.1"/>
    <property type="molecule type" value="Genomic_DNA"/>
</dbReference>
<dbReference type="PANTHER" id="PTHR43669:SF3">
    <property type="entry name" value="ALCOHOL DEHYDROGENASE, PUTATIVE (AFU_ORTHOLOGUE AFUA_3G03445)-RELATED"/>
    <property type="match status" value="1"/>
</dbReference>
<reference evidence="3 4" key="1">
    <citation type="submission" date="2021-05" db="EMBL/GenBank/DDBJ databases">
        <title>Novel Bacillus species.</title>
        <authorList>
            <person name="Liu G."/>
        </authorList>
    </citation>
    <scope>NUCLEOTIDE SEQUENCE [LARGE SCALE GENOMIC DNA]</scope>
    <source>
        <strain evidence="4">FJAT-49780</strain>
    </source>
</reference>
<dbReference type="RefSeq" id="WP_213126778.1">
    <property type="nucleotide sequence ID" value="NZ_JAGYPG010000004.1"/>
</dbReference>
<comment type="caution">
    <text evidence="3">The sequence shown here is derived from an EMBL/GenBank/DDBJ whole genome shotgun (WGS) entry which is preliminary data.</text>
</comment>
<keyword evidence="2" id="KW-0560">Oxidoreductase</keyword>
<organism evidence="3 4">
    <name type="scientific">Lederbergia citri</name>
    <dbReference type="NCBI Taxonomy" id="2833580"/>
    <lineage>
        <taxon>Bacteria</taxon>
        <taxon>Bacillati</taxon>
        <taxon>Bacillota</taxon>
        <taxon>Bacilli</taxon>
        <taxon>Bacillales</taxon>
        <taxon>Bacillaceae</taxon>
        <taxon>Lederbergia</taxon>
    </lineage>
</organism>
<evidence type="ECO:0000256" key="1">
    <source>
        <dbReference type="ARBA" id="ARBA00006484"/>
    </source>
</evidence>
<proteinExistence type="inferred from homology"/>
<gene>
    <name evidence="3" type="ORF">KHA97_21155</name>
</gene>
<dbReference type="AlphaFoldDB" id="A0A942TK78"/>
<comment type="similarity">
    <text evidence="1">Belongs to the short-chain dehydrogenases/reductases (SDR) family.</text>
</comment>
<keyword evidence="4" id="KW-1185">Reference proteome</keyword>
<evidence type="ECO:0000313" key="3">
    <source>
        <dbReference type="EMBL" id="MBS4197557.1"/>
    </source>
</evidence>
<dbReference type="PRINTS" id="PR00081">
    <property type="entry name" value="GDHRDH"/>
</dbReference>
<dbReference type="PANTHER" id="PTHR43669">
    <property type="entry name" value="5-KETO-D-GLUCONATE 5-REDUCTASE"/>
    <property type="match status" value="1"/>
</dbReference>